<dbReference type="EMBL" id="CP042913">
    <property type="protein sequence ID" value="QEG36184.1"/>
    <property type="molecule type" value="Genomic_DNA"/>
</dbReference>
<dbReference type="Pfam" id="PF22483">
    <property type="entry name" value="Mu-transpos_C_2"/>
    <property type="match status" value="1"/>
</dbReference>
<proteinExistence type="predicted"/>
<dbReference type="InterPro" id="IPR054353">
    <property type="entry name" value="IstA-like_C"/>
</dbReference>
<accession>A0A5B9QAV8</accession>
<dbReference type="AlphaFoldDB" id="A0A5B9QAV8"/>
<dbReference type="PANTHER" id="PTHR35004:SF7">
    <property type="entry name" value="INTEGRASE PROTEIN"/>
    <property type="match status" value="1"/>
</dbReference>
<keyword evidence="3" id="KW-1185">Reference proteome</keyword>
<evidence type="ECO:0000313" key="2">
    <source>
        <dbReference type="EMBL" id="QEG36184.1"/>
    </source>
</evidence>
<evidence type="ECO:0000259" key="1">
    <source>
        <dbReference type="Pfam" id="PF22483"/>
    </source>
</evidence>
<dbReference type="Proteomes" id="UP000323917">
    <property type="component" value="Chromosome"/>
</dbReference>
<dbReference type="RefSeq" id="WP_148074568.1">
    <property type="nucleotide sequence ID" value="NZ_CP042913.1"/>
</dbReference>
<dbReference type="NCBIfam" id="NF033546">
    <property type="entry name" value="transpos_IS21"/>
    <property type="match status" value="1"/>
</dbReference>
<organism evidence="2 3">
    <name type="scientific">Bythopirellula goksoeyrii</name>
    <dbReference type="NCBI Taxonomy" id="1400387"/>
    <lineage>
        <taxon>Bacteria</taxon>
        <taxon>Pseudomonadati</taxon>
        <taxon>Planctomycetota</taxon>
        <taxon>Planctomycetia</taxon>
        <taxon>Pirellulales</taxon>
        <taxon>Lacipirellulaceae</taxon>
        <taxon>Bythopirellula</taxon>
    </lineage>
</organism>
<gene>
    <name evidence="2" type="ORF">Pr1d_34930</name>
</gene>
<name>A0A5B9QAV8_9BACT</name>
<dbReference type="KEGG" id="bgok:Pr1d_34930"/>
<dbReference type="OrthoDB" id="261225at2"/>
<sequence>MEQWTEVRRRVLTGELSKRAACREYEMSWQTLAKMLTHTEPPGYRMQQPRKKRKLDPFLPIIHEILQADKLAPKKQRHTATRIFQRLCEEHGYEGAYTSVRNAVRQWKQQTQEVFLPLSHPPGEAQVDFGHAYVDLAGEREQLALFVMSLPYSDALYIQGFPRECTESFQEGHKRAIEFFEGVPTRISYDNSRVAVAKITGSRDREPTREFLRLQSHYLYESHFCLVRRANEKGHVENLVGYGRRNFLVPVPRVGSLTELNAELERLCRADLERTLRGKSASKRELLAEERTAMLDLPRQSFDARRVTQANANSLSLVQFDTNSYSVPVKYAHREITVVASVDEVHLVFQGELIARHARHWGREQYLFDPVHYLALLEKKPGGFDHARPLKDWELPECFTTLRRRMETEPTGLGTREYIRTLRLLESCSLQELTGAVDYALDIGIHDADSIRVILEHRRESPVGLFSLDGRPHLRAVTVTETYVSAYQALLAEDVR</sequence>
<reference evidence="2 3" key="1">
    <citation type="submission" date="2019-08" db="EMBL/GenBank/DDBJ databases">
        <title>Deep-cultivation of Planctomycetes and their phenomic and genomic characterization uncovers novel biology.</title>
        <authorList>
            <person name="Wiegand S."/>
            <person name="Jogler M."/>
            <person name="Boedeker C."/>
            <person name="Pinto D."/>
            <person name="Vollmers J."/>
            <person name="Rivas-Marin E."/>
            <person name="Kohn T."/>
            <person name="Peeters S.H."/>
            <person name="Heuer A."/>
            <person name="Rast P."/>
            <person name="Oberbeckmann S."/>
            <person name="Bunk B."/>
            <person name="Jeske O."/>
            <person name="Meyerdierks A."/>
            <person name="Storesund J.E."/>
            <person name="Kallscheuer N."/>
            <person name="Luecker S."/>
            <person name="Lage O.M."/>
            <person name="Pohl T."/>
            <person name="Merkel B.J."/>
            <person name="Hornburger P."/>
            <person name="Mueller R.-W."/>
            <person name="Bruemmer F."/>
            <person name="Labrenz M."/>
            <person name="Spormann A.M."/>
            <person name="Op den Camp H."/>
            <person name="Overmann J."/>
            <person name="Amann R."/>
            <person name="Jetten M.S.M."/>
            <person name="Mascher T."/>
            <person name="Medema M.H."/>
            <person name="Devos D.P."/>
            <person name="Kaster A.-K."/>
            <person name="Ovreas L."/>
            <person name="Rohde M."/>
            <person name="Galperin M.Y."/>
            <person name="Jogler C."/>
        </authorList>
    </citation>
    <scope>NUCLEOTIDE SEQUENCE [LARGE SCALE GENOMIC DNA]</scope>
    <source>
        <strain evidence="2 3">Pr1d</strain>
    </source>
</reference>
<protein>
    <submittedName>
        <fullName evidence="2">Integrase core domain protein</fullName>
    </submittedName>
</protein>
<feature type="domain" description="Transposase for insertion sequence element IS21-like C-terminal" evidence="1">
    <location>
        <begin position="297"/>
        <end position="369"/>
    </location>
</feature>
<evidence type="ECO:0000313" key="3">
    <source>
        <dbReference type="Proteomes" id="UP000323917"/>
    </source>
</evidence>
<dbReference type="PANTHER" id="PTHR35004">
    <property type="entry name" value="TRANSPOSASE RV3428C-RELATED"/>
    <property type="match status" value="1"/>
</dbReference>